<protein>
    <submittedName>
        <fullName evidence="2">Uncharacterized protein</fullName>
    </submittedName>
</protein>
<dbReference type="AlphaFoldDB" id="A0A9P5LIL7"/>
<keyword evidence="3" id="KW-1185">Reference proteome</keyword>
<evidence type="ECO:0000313" key="2">
    <source>
        <dbReference type="EMBL" id="KAF7554361.1"/>
    </source>
</evidence>
<reference evidence="2" key="1">
    <citation type="submission" date="2020-03" db="EMBL/GenBank/DDBJ databases">
        <title>Draft Genome Sequence of Cylindrodendrum hubeiense.</title>
        <authorList>
            <person name="Buettner E."/>
            <person name="Kellner H."/>
        </authorList>
    </citation>
    <scope>NUCLEOTIDE SEQUENCE</scope>
    <source>
        <strain evidence="2">IHI 201604</strain>
    </source>
</reference>
<gene>
    <name evidence="2" type="ORF">G7Z17_g2961</name>
</gene>
<accession>A0A9P5LIL7</accession>
<comment type="caution">
    <text evidence="2">The sequence shown here is derived from an EMBL/GenBank/DDBJ whole genome shotgun (WGS) entry which is preliminary data.</text>
</comment>
<evidence type="ECO:0000256" key="1">
    <source>
        <dbReference type="SAM" id="MobiDB-lite"/>
    </source>
</evidence>
<organism evidence="2 3">
    <name type="scientific">Cylindrodendrum hubeiense</name>
    <dbReference type="NCBI Taxonomy" id="595255"/>
    <lineage>
        <taxon>Eukaryota</taxon>
        <taxon>Fungi</taxon>
        <taxon>Dikarya</taxon>
        <taxon>Ascomycota</taxon>
        <taxon>Pezizomycotina</taxon>
        <taxon>Sordariomycetes</taxon>
        <taxon>Hypocreomycetidae</taxon>
        <taxon>Hypocreales</taxon>
        <taxon>Nectriaceae</taxon>
        <taxon>Cylindrodendrum</taxon>
    </lineage>
</organism>
<dbReference type="OrthoDB" id="4959135at2759"/>
<name>A0A9P5LIL7_9HYPO</name>
<feature type="region of interest" description="Disordered" evidence="1">
    <location>
        <begin position="85"/>
        <end position="121"/>
    </location>
</feature>
<dbReference type="Proteomes" id="UP000722485">
    <property type="component" value="Unassembled WGS sequence"/>
</dbReference>
<feature type="compositionally biased region" description="Polar residues" evidence="1">
    <location>
        <begin position="7"/>
        <end position="46"/>
    </location>
</feature>
<feature type="region of interest" description="Disordered" evidence="1">
    <location>
        <begin position="1"/>
        <end position="54"/>
    </location>
</feature>
<sequence length="231" mass="27148">MAKKNTRSTPSAATSSQDNTMEEATTSTIQDDQPATAVTNSPTTDPRFNEEEELDRRIEILQREHRIQRKRKWLELIEAGKEPTFDSCRENTEARPTVLRRSDEEDDDPQSPRTGWEPPLLRNPRYSGKSWMELQMYLMDLNSIFLLQPQFFKHGLHRMLYASSWLEGHVKQRWIFYVINDRGGNLKDITWQDFEVWVRGDNQRYHCQPPRRLGASGAVTETHQAKRTRLM</sequence>
<dbReference type="EMBL" id="JAANBB010000033">
    <property type="protein sequence ID" value="KAF7554361.1"/>
    <property type="molecule type" value="Genomic_DNA"/>
</dbReference>
<evidence type="ECO:0000313" key="3">
    <source>
        <dbReference type="Proteomes" id="UP000722485"/>
    </source>
</evidence>
<proteinExistence type="predicted"/>